<dbReference type="GO" id="GO:0016020">
    <property type="term" value="C:membrane"/>
    <property type="evidence" value="ECO:0007669"/>
    <property type="project" value="UniProtKB-SubCell"/>
</dbReference>
<dbReference type="GO" id="GO:0009847">
    <property type="term" value="P:spore germination"/>
    <property type="evidence" value="ECO:0007669"/>
    <property type="project" value="InterPro"/>
</dbReference>
<keyword evidence="7" id="KW-0449">Lipoprotein</keyword>
<feature type="domain" description="Spore germination GerAC-like C-terminal" evidence="8">
    <location>
        <begin position="234"/>
        <end position="389"/>
    </location>
</feature>
<evidence type="ECO:0000256" key="1">
    <source>
        <dbReference type="ARBA" id="ARBA00004635"/>
    </source>
</evidence>
<dbReference type="Proteomes" id="UP000184016">
    <property type="component" value="Unassembled WGS sequence"/>
</dbReference>
<evidence type="ECO:0000256" key="4">
    <source>
        <dbReference type="ARBA" id="ARBA00022729"/>
    </source>
</evidence>
<comment type="similarity">
    <text evidence="2">Belongs to the GerABKC lipoprotein family.</text>
</comment>
<keyword evidence="6" id="KW-0564">Palmitate</keyword>
<dbReference type="PANTHER" id="PTHR35789">
    <property type="entry name" value="SPORE GERMINATION PROTEIN B3"/>
    <property type="match status" value="1"/>
</dbReference>
<accession>A0A1M6R122</accession>
<evidence type="ECO:0000256" key="2">
    <source>
        <dbReference type="ARBA" id="ARBA00007886"/>
    </source>
</evidence>
<name>A0A1M6R122_9BACL</name>
<dbReference type="PANTHER" id="PTHR35789:SF1">
    <property type="entry name" value="SPORE GERMINATION PROTEIN B3"/>
    <property type="match status" value="1"/>
</dbReference>
<dbReference type="InterPro" id="IPR046953">
    <property type="entry name" value="Spore_GerAC-like_C"/>
</dbReference>
<proteinExistence type="inferred from homology"/>
<evidence type="ECO:0000259" key="9">
    <source>
        <dbReference type="Pfam" id="PF25198"/>
    </source>
</evidence>
<evidence type="ECO:0000256" key="3">
    <source>
        <dbReference type="ARBA" id="ARBA00022544"/>
    </source>
</evidence>
<keyword evidence="11" id="KW-1185">Reference proteome</keyword>
<feature type="domain" description="Spore germination protein N-terminal" evidence="9">
    <location>
        <begin position="26"/>
        <end position="217"/>
    </location>
</feature>
<keyword evidence="4" id="KW-0732">Signal</keyword>
<keyword evidence="5" id="KW-0472">Membrane</keyword>
<dbReference type="InterPro" id="IPR038501">
    <property type="entry name" value="Spore_GerAC_C_sf"/>
</dbReference>
<protein>
    <submittedName>
        <fullName evidence="10">Germination protein, Ger(X)C family</fullName>
    </submittedName>
</protein>
<sequence>MNRRWQKILTLSFTTVIPLFLPGCWDYHRINDRAQVIGIAVDAVPKQPQLIQYTFQVPLFSDPESRGKVGGIRAGEGGKQPSATNASSDKFRNFTEVAPTLMQAITHAQMHYDRNFYFNNLESVILSEKLKTSTIEKVLAALMRSGNIDKMAFVAFSREPAKDILAVEASSPPADVMERTLAGNLKQIAYVARTRLWEYWRDFVSIGVDPHAPTVKVDTDGNLMFSGLYAVNRGKQSVNLTPEETMMFNLINNQIKNASLWVNYGGQPFELSFMRGSGRFFVTNVPSSHPVLHIRATVHAQLAQDPSWGLENVSQKELYQDEWRASQQMDEEIRATIEKLKNKDLDILGFGQQVSVLHPRLKSYIEHDWGRAYKQAQIDVKVRMLINYKGSLM</sequence>
<dbReference type="Gene3D" id="3.30.300.210">
    <property type="entry name" value="Nutrient germinant receptor protein C, domain 3"/>
    <property type="match status" value="1"/>
</dbReference>
<keyword evidence="3" id="KW-0309">Germination</keyword>
<dbReference type="InterPro" id="IPR008844">
    <property type="entry name" value="Spore_GerAC-like"/>
</dbReference>
<evidence type="ECO:0000259" key="8">
    <source>
        <dbReference type="Pfam" id="PF05504"/>
    </source>
</evidence>
<dbReference type="Pfam" id="PF05504">
    <property type="entry name" value="Spore_GerAC"/>
    <property type="match status" value="1"/>
</dbReference>
<evidence type="ECO:0000313" key="10">
    <source>
        <dbReference type="EMBL" id="SHK26185.1"/>
    </source>
</evidence>
<dbReference type="RefSeq" id="WP_072873985.1">
    <property type="nucleotide sequence ID" value="NZ_FRAF01000011.1"/>
</dbReference>
<comment type="subcellular location">
    <subcellularLocation>
        <location evidence="1">Membrane</location>
        <topology evidence="1">Lipid-anchor</topology>
    </subcellularLocation>
</comment>
<evidence type="ECO:0000313" key="11">
    <source>
        <dbReference type="Proteomes" id="UP000184016"/>
    </source>
</evidence>
<dbReference type="OrthoDB" id="9816067at2"/>
<evidence type="ECO:0000256" key="7">
    <source>
        <dbReference type="ARBA" id="ARBA00023288"/>
    </source>
</evidence>
<dbReference type="EMBL" id="FRAF01000011">
    <property type="protein sequence ID" value="SHK26185.1"/>
    <property type="molecule type" value="Genomic_DNA"/>
</dbReference>
<dbReference type="NCBIfam" id="TIGR02887">
    <property type="entry name" value="spore_ger_x_C"/>
    <property type="match status" value="1"/>
</dbReference>
<dbReference type="AlphaFoldDB" id="A0A1M6R122"/>
<dbReference type="Pfam" id="PF25198">
    <property type="entry name" value="Spore_GerAC_N"/>
    <property type="match status" value="1"/>
</dbReference>
<gene>
    <name evidence="10" type="ORF">SAMN05443507_11130</name>
</gene>
<reference evidence="11" key="1">
    <citation type="submission" date="2016-11" db="EMBL/GenBank/DDBJ databases">
        <authorList>
            <person name="Varghese N."/>
            <person name="Submissions S."/>
        </authorList>
    </citation>
    <scope>NUCLEOTIDE SEQUENCE [LARGE SCALE GENOMIC DNA]</scope>
    <source>
        <strain evidence="11">USBA-503</strain>
    </source>
</reference>
<dbReference type="STRING" id="1830138.SAMN05443507_11130"/>
<evidence type="ECO:0000256" key="6">
    <source>
        <dbReference type="ARBA" id="ARBA00023139"/>
    </source>
</evidence>
<evidence type="ECO:0000256" key="5">
    <source>
        <dbReference type="ARBA" id="ARBA00023136"/>
    </source>
</evidence>
<organism evidence="10 11">
    <name type="scientific">Alicyclobacillus tolerans</name>
    <dbReference type="NCBI Taxonomy" id="90970"/>
    <lineage>
        <taxon>Bacteria</taxon>
        <taxon>Bacillati</taxon>
        <taxon>Bacillota</taxon>
        <taxon>Bacilli</taxon>
        <taxon>Bacillales</taxon>
        <taxon>Alicyclobacillaceae</taxon>
        <taxon>Alicyclobacillus</taxon>
    </lineage>
</organism>
<dbReference type="InterPro" id="IPR057336">
    <property type="entry name" value="GerAC_N"/>
</dbReference>